<reference evidence="3" key="2">
    <citation type="submission" date="2021-02" db="EMBL/GenBank/DDBJ databases">
        <authorList>
            <person name="Merkel A.Y."/>
        </authorList>
    </citation>
    <scope>NUCLEOTIDE SEQUENCE</scope>
    <source>
        <strain evidence="3">T05b</strain>
    </source>
</reference>
<feature type="coiled-coil region" evidence="1">
    <location>
        <begin position="50"/>
        <end position="77"/>
    </location>
</feature>
<name>A0ABS2WSN1_9BACT</name>
<protein>
    <submittedName>
        <fullName evidence="3">Uncharacterized protein</fullName>
    </submittedName>
</protein>
<dbReference type="Proteomes" id="UP000703590">
    <property type="component" value="Unassembled WGS sequence"/>
</dbReference>
<feature type="transmembrane region" description="Helical" evidence="2">
    <location>
        <begin position="20"/>
        <end position="41"/>
    </location>
</feature>
<organism evidence="3 4">
    <name type="scientific">Sulfurospirillum tamanense</name>
    <dbReference type="NCBI Taxonomy" id="2813362"/>
    <lineage>
        <taxon>Bacteria</taxon>
        <taxon>Pseudomonadati</taxon>
        <taxon>Campylobacterota</taxon>
        <taxon>Epsilonproteobacteria</taxon>
        <taxon>Campylobacterales</taxon>
        <taxon>Sulfurospirillaceae</taxon>
        <taxon>Sulfurospirillum</taxon>
    </lineage>
</organism>
<keyword evidence="2" id="KW-0812">Transmembrane</keyword>
<evidence type="ECO:0000256" key="1">
    <source>
        <dbReference type="SAM" id="Coils"/>
    </source>
</evidence>
<dbReference type="RefSeq" id="WP_205459230.1">
    <property type="nucleotide sequence ID" value="NZ_JAFHKK010000015.1"/>
</dbReference>
<gene>
    <name evidence="3" type="ORF">JWV37_07805</name>
</gene>
<comment type="caution">
    <text evidence="3">The sequence shown here is derived from an EMBL/GenBank/DDBJ whole genome shotgun (WGS) entry which is preliminary data.</text>
</comment>
<sequence>MSYSFIAPKPKPLFSLFSKIWLVFIGLTLFLMAVFNFFIMYKIGAFQSQSRQLVELREEYRAKIESSEAQIAFIEHQKAIAEGIYASNDILRESIKNLFDLVPDQITLSRVVMEKNALVIYGKTPSKETYNFLLASPLRSIFHASNTVFYLDNDGYYRFVSTNKIIDSAGFNE</sequence>
<dbReference type="EMBL" id="JAFHKK010000015">
    <property type="protein sequence ID" value="MBN2964681.1"/>
    <property type="molecule type" value="Genomic_DNA"/>
</dbReference>
<proteinExistence type="predicted"/>
<evidence type="ECO:0000313" key="3">
    <source>
        <dbReference type="EMBL" id="MBN2964681.1"/>
    </source>
</evidence>
<evidence type="ECO:0000313" key="4">
    <source>
        <dbReference type="Proteomes" id="UP000703590"/>
    </source>
</evidence>
<keyword evidence="4" id="KW-1185">Reference proteome</keyword>
<keyword evidence="2" id="KW-0472">Membrane</keyword>
<reference evidence="3" key="1">
    <citation type="submission" date="2021-02" db="EMBL/GenBank/DDBJ databases">
        <title>Sulfurospirillum tamanensis sp. nov.</title>
        <authorList>
            <person name="Frolova A."/>
            <person name="Merkel A."/>
            <person name="Slobodkin A."/>
        </authorList>
    </citation>
    <scope>NUCLEOTIDE SEQUENCE</scope>
    <source>
        <strain evidence="3">T05b</strain>
    </source>
</reference>
<keyword evidence="1" id="KW-0175">Coiled coil</keyword>
<keyword evidence="2" id="KW-1133">Transmembrane helix</keyword>
<accession>A0ABS2WSN1</accession>
<evidence type="ECO:0000256" key="2">
    <source>
        <dbReference type="SAM" id="Phobius"/>
    </source>
</evidence>